<dbReference type="eggNOG" id="COG3324">
    <property type="taxonomic scope" value="Bacteria"/>
</dbReference>
<dbReference type="PANTHER" id="PTHR33993">
    <property type="entry name" value="GLYOXALASE-RELATED"/>
    <property type="match status" value="1"/>
</dbReference>
<evidence type="ECO:0000313" key="2">
    <source>
        <dbReference type="EMBL" id="ACY20226.1"/>
    </source>
</evidence>
<reference evidence="3" key="1">
    <citation type="submission" date="2009-10" db="EMBL/GenBank/DDBJ databases">
        <title>The complete chromosome of Gordonia bronchialis DSM 43247.</title>
        <authorList>
            <consortium name="US DOE Joint Genome Institute (JGI-PGF)"/>
            <person name="Lucas S."/>
            <person name="Copeland A."/>
            <person name="Lapidus A."/>
            <person name="Glavina del Rio T."/>
            <person name="Dalin E."/>
            <person name="Tice H."/>
            <person name="Bruce D."/>
            <person name="Goodwin L."/>
            <person name="Pitluck S."/>
            <person name="Kyrpides N."/>
            <person name="Mavromatis K."/>
            <person name="Ivanova N."/>
            <person name="Ovchinnikova G."/>
            <person name="Saunders E."/>
            <person name="Brettin T."/>
            <person name="Detter J.C."/>
            <person name="Han C."/>
            <person name="Larimer F."/>
            <person name="Land M."/>
            <person name="Hauser L."/>
            <person name="Markowitz V."/>
            <person name="Cheng J.-F."/>
            <person name="Hugenholtz P."/>
            <person name="Woyke T."/>
            <person name="Wu D."/>
            <person name="Jando M."/>
            <person name="Schneider S."/>
            <person name="Goeker M."/>
            <person name="Klenk H.-P."/>
            <person name="Eisen J.A."/>
        </authorList>
    </citation>
    <scope>NUCLEOTIDE SEQUENCE [LARGE SCALE GENOMIC DNA]</scope>
    <source>
        <strain evidence="3">ATCC 25592 / DSM 43247 / BCRC 13721 / JCM 3198 / KCTC 3076 / NBRC 16047 / NCTC 10667</strain>
    </source>
</reference>
<organism evidence="2 3">
    <name type="scientific">Gordonia bronchialis (strain ATCC 25592 / DSM 43247 / BCRC 13721 / JCM 3198 / KCTC 3076 / NBRC 16047 / NCTC 10667)</name>
    <name type="common">Rhodococcus bronchialis</name>
    <dbReference type="NCBI Taxonomy" id="526226"/>
    <lineage>
        <taxon>Bacteria</taxon>
        <taxon>Bacillati</taxon>
        <taxon>Actinomycetota</taxon>
        <taxon>Actinomycetes</taxon>
        <taxon>Mycobacteriales</taxon>
        <taxon>Gordoniaceae</taxon>
        <taxon>Gordonia</taxon>
    </lineage>
</organism>
<dbReference type="AlphaFoldDB" id="D0L3M7"/>
<reference evidence="2 3" key="2">
    <citation type="journal article" date="2010" name="Stand. Genomic Sci.">
        <title>Complete genome sequence of Gordonia bronchialis type strain (3410).</title>
        <authorList>
            <person name="Ivanova N."/>
            <person name="Sikorski J."/>
            <person name="Jando M."/>
            <person name="Lapidus A."/>
            <person name="Nolan M."/>
            <person name="Lucas S."/>
            <person name="Del Rio T.G."/>
            <person name="Tice H."/>
            <person name="Copeland A."/>
            <person name="Cheng J.F."/>
            <person name="Chen F."/>
            <person name="Bruce D."/>
            <person name="Goodwin L."/>
            <person name="Pitluck S."/>
            <person name="Mavromatis K."/>
            <person name="Ovchinnikova G."/>
            <person name="Pati A."/>
            <person name="Chen A."/>
            <person name="Palaniappan K."/>
            <person name="Land M."/>
            <person name="Hauser L."/>
            <person name="Chang Y.J."/>
            <person name="Jeffries C.D."/>
            <person name="Chain P."/>
            <person name="Saunders E."/>
            <person name="Han C."/>
            <person name="Detter J.C."/>
            <person name="Brettin T."/>
            <person name="Rohde M."/>
            <person name="Goker M."/>
            <person name="Bristow J."/>
            <person name="Eisen J.A."/>
            <person name="Markowitz V."/>
            <person name="Hugenholtz P."/>
            <person name="Klenk H.P."/>
            <person name="Kyrpides N.C."/>
        </authorList>
    </citation>
    <scope>NUCLEOTIDE SEQUENCE [LARGE SCALE GENOMIC DNA]</scope>
    <source>
        <strain evidence="3">ATCC 25592 / DSM 43247 / BCRC 13721 / JCM 3198 / KCTC 3076 / NBRC 16047 / NCTC 10667</strain>
    </source>
</reference>
<dbReference type="HOGENOM" id="CLU_069623_0_0_11"/>
<sequence length="277" mass="29471">MYITNFFVKGHPMAEYSAPVGAPIWFDLMSSDPTKSAAFYGELFGWETEPPREEFGGYQNFTKNGKRVAGLSPYMQEAGGPADVWSIYLHTTDAEATARAVEAAGGTIMVPPMAVGDEGTMLVGVDPAGGVIGFWQPGTHVGYTEHGDHGTPYWFEEHTKDYAKSVAFYAGVVGARIEEVGTGGDPNAVGPDHYGQMFIGDMSYSGIMDAAKLHPAEVPSFWQVYITVDDVDASVKHAQELGGTALMPGEVTPYGTLAVITDPLGAVIALGHPPNGM</sequence>
<dbReference type="CDD" id="cd07247">
    <property type="entry name" value="SgaA_N_like"/>
    <property type="match status" value="2"/>
</dbReference>
<dbReference type="PROSITE" id="PS51819">
    <property type="entry name" value="VOC"/>
    <property type="match status" value="2"/>
</dbReference>
<dbReference type="InterPro" id="IPR052164">
    <property type="entry name" value="Anthracycline_SecMetBiosynth"/>
</dbReference>
<dbReference type="KEGG" id="gbr:Gbro_0914"/>
<dbReference type="Proteomes" id="UP000001219">
    <property type="component" value="Chromosome"/>
</dbReference>
<evidence type="ECO:0000259" key="1">
    <source>
        <dbReference type="PROSITE" id="PS51819"/>
    </source>
</evidence>
<dbReference type="InterPro" id="IPR004360">
    <property type="entry name" value="Glyas_Fos-R_dOase_dom"/>
</dbReference>
<dbReference type="InterPro" id="IPR037523">
    <property type="entry name" value="VOC_core"/>
</dbReference>
<dbReference type="PANTHER" id="PTHR33993:SF10">
    <property type="entry name" value="CONSERVED PROTEIN"/>
    <property type="match status" value="1"/>
</dbReference>
<dbReference type="SUPFAM" id="SSF54593">
    <property type="entry name" value="Glyoxalase/Bleomycin resistance protein/Dihydroxybiphenyl dioxygenase"/>
    <property type="match status" value="2"/>
</dbReference>
<name>D0L3M7_GORB4</name>
<feature type="domain" description="VOC" evidence="1">
    <location>
        <begin position="22"/>
        <end position="137"/>
    </location>
</feature>
<dbReference type="InterPro" id="IPR029068">
    <property type="entry name" value="Glyas_Bleomycin-R_OHBP_Dase"/>
</dbReference>
<gene>
    <name evidence="2" type="ordered locus">Gbro_0914</name>
</gene>
<accession>D0L3M7</accession>
<evidence type="ECO:0000313" key="3">
    <source>
        <dbReference type="Proteomes" id="UP000001219"/>
    </source>
</evidence>
<dbReference type="STRING" id="526226.Gbro_0914"/>
<proteinExistence type="predicted"/>
<keyword evidence="3" id="KW-1185">Reference proteome</keyword>
<dbReference type="Pfam" id="PF00903">
    <property type="entry name" value="Glyoxalase"/>
    <property type="match status" value="2"/>
</dbReference>
<feature type="domain" description="VOC" evidence="1">
    <location>
        <begin position="151"/>
        <end position="273"/>
    </location>
</feature>
<dbReference type="Gene3D" id="3.10.180.10">
    <property type="entry name" value="2,3-Dihydroxybiphenyl 1,2-Dioxygenase, domain 1"/>
    <property type="match status" value="2"/>
</dbReference>
<dbReference type="EMBL" id="CP001802">
    <property type="protein sequence ID" value="ACY20226.1"/>
    <property type="molecule type" value="Genomic_DNA"/>
</dbReference>
<protein>
    <submittedName>
        <fullName evidence="2">Glyoxalase/bleomycin resistance protein/dioxygenase</fullName>
    </submittedName>
</protein>